<feature type="compositionally biased region" description="Low complexity" evidence="4">
    <location>
        <begin position="416"/>
        <end position="426"/>
    </location>
</feature>
<dbReference type="InterPro" id="IPR011041">
    <property type="entry name" value="Quinoprot_gluc/sorb_DH_b-prop"/>
</dbReference>
<dbReference type="InterPro" id="IPR001841">
    <property type="entry name" value="Znf_RING"/>
</dbReference>
<dbReference type="Gene3D" id="2.130.10.10">
    <property type="entry name" value="YVTN repeat-like/Quinoprotein amine dehydrogenase"/>
    <property type="match status" value="1"/>
</dbReference>
<dbReference type="SMART" id="SM00320">
    <property type="entry name" value="WD40"/>
    <property type="match status" value="2"/>
</dbReference>
<feature type="compositionally biased region" description="Basic and acidic residues" evidence="4">
    <location>
        <begin position="660"/>
        <end position="670"/>
    </location>
</feature>
<keyword evidence="2" id="KW-0862">Zinc</keyword>
<evidence type="ECO:0000256" key="4">
    <source>
        <dbReference type="SAM" id="MobiDB-lite"/>
    </source>
</evidence>
<keyword evidence="1 3" id="KW-0479">Metal-binding</keyword>
<dbReference type="Pfam" id="PF23756">
    <property type="entry name" value="Beta-prop_HPS5"/>
    <property type="match status" value="1"/>
</dbReference>
<dbReference type="GO" id="GO:0008270">
    <property type="term" value="F:zinc ion binding"/>
    <property type="evidence" value="ECO:0007669"/>
    <property type="project" value="UniProtKB-KW"/>
</dbReference>
<feature type="region of interest" description="Disordered" evidence="4">
    <location>
        <begin position="1"/>
        <end position="63"/>
    </location>
</feature>
<dbReference type="EMBL" id="BTSY01000005">
    <property type="protein sequence ID" value="GMT29141.1"/>
    <property type="molecule type" value="Genomic_DNA"/>
</dbReference>
<evidence type="ECO:0000313" key="6">
    <source>
        <dbReference type="EMBL" id="GMT29141.1"/>
    </source>
</evidence>
<dbReference type="GO" id="GO:0005737">
    <property type="term" value="C:cytoplasm"/>
    <property type="evidence" value="ECO:0007669"/>
    <property type="project" value="TreeGrafter"/>
</dbReference>
<organism evidence="6 7">
    <name type="scientific">Pristionchus fissidentatus</name>
    <dbReference type="NCBI Taxonomy" id="1538716"/>
    <lineage>
        <taxon>Eukaryota</taxon>
        <taxon>Metazoa</taxon>
        <taxon>Ecdysozoa</taxon>
        <taxon>Nematoda</taxon>
        <taxon>Chromadorea</taxon>
        <taxon>Rhabditida</taxon>
        <taxon>Rhabditina</taxon>
        <taxon>Diplogasteromorpha</taxon>
        <taxon>Diplogasteroidea</taxon>
        <taxon>Neodiplogasteridae</taxon>
        <taxon>Pristionchus</taxon>
    </lineage>
</organism>
<feature type="compositionally biased region" description="Polar residues" evidence="4">
    <location>
        <begin position="53"/>
        <end position="63"/>
    </location>
</feature>
<dbReference type="PANTHER" id="PTHR23287">
    <property type="entry name" value="RUBY-EYE2-LIKE PROTEIN"/>
    <property type="match status" value="1"/>
</dbReference>
<feature type="domain" description="RING-type" evidence="5">
    <location>
        <begin position="1220"/>
        <end position="1285"/>
    </location>
</feature>
<keyword evidence="7" id="KW-1185">Reference proteome</keyword>
<evidence type="ECO:0000256" key="1">
    <source>
        <dbReference type="ARBA" id="ARBA00022771"/>
    </source>
</evidence>
<sequence>GVVNDGRMSGVAEEDEAKERWREEELEDDEGSEEDDEETEGEEEVGRRESCAPSVSSLLSTPSRKGIVRERGVRSHALVELTSLDELALPSNAARSIKYTCVSASKRLLVLGTSTGSVYVFARYASKHRAKNGGGRLNAVPLHVYTTKDGALHTVRISPNEQLIAVGGESGRVSVLSLAAGVGAATAAGAASSAPSSPASALVHTVPGDARKSDRVNCVCWSSDSSVVYAAHSSGLVALHKIGTRRSVFRSAVDRLLQLEGPAIQIEYAAGPTDAATAARLLISTPEATFIHDLQAGKVYQVGKKPRNGPMGACWMRGDGSAIDDFVLAARQNGRLWEASGTGIVYKTHQLRQSSTIPTLDPLSFRAADAATATATTSLQQASIDTETARTTVHLGTLIPITVDCVSPPPPPPSSDPSLPSLPSTSVSTSIASTVSSSISKSTATTGESSGLTTRLVCSAVGSTLLVADVDRSQLIVVSDLGYVIRDYSVCGSDVFVLLGGGIGQGGTQGALRKFTLLPIETATERLLLKKAALLTARLVLSVRPSEDTVDSRDTVVGWSMPLIEKIQTALAALKKKESESLRRQLNDLVCGGDQRKASIEEDEITVVRESFSTLAVARTRRVSNSDRYLDKRLEDEERGGEESEYEDGEGRLIRRVRKKATDDDQRSRSSPDNSQPLNRATAAKKRTVSPRNEGRRRGREDREEREGRKEELKRAKKLLESESGLRTEHRDSLRTLLELGSPPPIDFQHSVTVASVARNLAELARVAPPSITDLLVERRASAKPSTASVRRGARVVKAIRPQRPMSGGMVAGGAVRSSGAAMGEEESNSNVVVIGSKKETRDEEDSENNVEWRKGKRMGGVFVREEGGALTRASVGQVEGAESAATAAITAAAEMKADRCERCGLHKSWLALFLFGTAVHRVNVVYDGYGRGGVPSTVDEWCNAVEEVIERREKEERKERREACTKCARTMQKALESVPSSGRFCDGLRQTGTRIDAEAMRTKVFSLPEDVLRATVFGVRTERRRRKETGGDKENEREREARRTQEVFVPSVTVTDAEGGGRVENGNGEERREKEKEKEEEDEDEGKEWRDIIHVGQLLTGALFAIGRDGLRDVITHRVKRSVLEGLRDGDWALIARLIAPRENGAVQKIPNQVARAMLVEYGMSRFVSIERPPTQPATVITSSMRGGGYGRRVSSVDSASSTKDATAASWPIDCAGVCPMCSLSLTTPVGGGRTTSAASESCSMLACYPCGHSYHAICIGEATKRRQTSAGSTGISPVCIVCRVRARRSRAAATAAK</sequence>
<feature type="compositionally biased region" description="Basic and acidic residues" evidence="4">
    <location>
        <begin position="693"/>
        <end position="730"/>
    </location>
</feature>
<protein>
    <recommendedName>
        <fullName evidence="5">RING-type domain-containing protein</fullName>
    </recommendedName>
</protein>
<feature type="compositionally biased region" description="Acidic residues" evidence="4">
    <location>
        <begin position="637"/>
        <end position="648"/>
    </location>
</feature>
<evidence type="ECO:0000313" key="7">
    <source>
        <dbReference type="Proteomes" id="UP001432322"/>
    </source>
</evidence>
<name>A0AAV5WB60_9BILA</name>
<dbReference type="PROSITE" id="PS50089">
    <property type="entry name" value="ZF_RING_2"/>
    <property type="match status" value="1"/>
</dbReference>
<dbReference type="GO" id="GO:0048066">
    <property type="term" value="P:developmental pigmentation"/>
    <property type="evidence" value="ECO:0007669"/>
    <property type="project" value="TreeGrafter"/>
</dbReference>
<dbReference type="InterPro" id="IPR001680">
    <property type="entry name" value="WD40_rpt"/>
</dbReference>
<feature type="region of interest" description="Disordered" evidence="4">
    <location>
        <begin position="634"/>
        <end position="730"/>
    </location>
</feature>
<proteinExistence type="predicted"/>
<feature type="region of interest" description="Disordered" evidence="4">
    <location>
        <begin position="404"/>
        <end position="426"/>
    </location>
</feature>
<comment type="caution">
    <text evidence="6">The sequence shown here is derived from an EMBL/GenBank/DDBJ whole genome shotgun (WGS) entry which is preliminary data.</text>
</comment>
<evidence type="ECO:0000256" key="3">
    <source>
        <dbReference type="PROSITE-ProRule" id="PRU00175"/>
    </source>
</evidence>
<dbReference type="SUPFAM" id="SSF50952">
    <property type="entry name" value="Soluble quinoprotein glucose dehydrogenase"/>
    <property type="match status" value="1"/>
</dbReference>
<evidence type="ECO:0000259" key="5">
    <source>
        <dbReference type="PROSITE" id="PS50089"/>
    </source>
</evidence>
<feature type="compositionally biased region" description="Basic and acidic residues" evidence="4">
    <location>
        <begin position="1029"/>
        <end position="1046"/>
    </location>
</feature>
<accession>A0AAV5WB60</accession>
<evidence type="ECO:0000256" key="2">
    <source>
        <dbReference type="ARBA" id="ARBA00022833"/>
    </source>
</evidence>
<feature type="compositionally biased region" description="Acidic residues" evidence="4">
    <location>
        <begin position="24"/>
        <end position="43"/>
    </location>
</feature>
<dbReference type="InterPro" id="IPR056499">
    <property type="entry name" value="Beta-prop_HPS5-like"/>
</dbReference>
<reference evidence="6" key="1">
    <citation type="submission" date="2023-10" db="EMBL/GenBank/DDBJ databases">
        <title>Genome assembly of Pristionchus species.</title>
        <authorList>
            <person name="Yoshida K."/>
            <person name="Sommer R.J."/>
        </authorList>
    </citation>
    <scope>NUCLEOTIDE SEQUENCE</scope>
    <source>
        <strain evidence="6">RS5133</strain>
    </source>
</reference>
<gene>
    <name evidence="6" type="ORF">PFISCL1PPCAC_20438</name>
</gene>
<feature type="non-terminal residue" evidence="6">
    <location>
        <position position="1"/>
    </location>
</feature>
<dbReference type="PANTHER" id="PTHR23287:SF18">
    <property type="entry name" value="BLOC-2 COMPLEX MEMBER HPS5"/>
    <property type="match status" value="1"/>
</dbReference>
<keyword evidence="1 3" id="KW-0863">Zinc-finger</keyword>
<feature type="region of interest" description="Disordered" evidence="4">
    <location>
        <begin position="1024"/>
        <end position="1088"/>
    </location>
</feature>
<feature type="compositionally biased region" description="Basic and acidic residues" evidence="4">
    <location>
        <begin position="1069"/>
        <end position="1078"/>
    </location>
</feature>
<dbReference type="Proteomes" id="UP001432322">
    <property type="component" value="Unassembled WGS sequence"/>
</dbReference>
<dbReference type="InterPro" id="IPR015943">
    <property type="entry name" value="WD40/YVTN_repeat-like_dom_sf"/>
</dbReference>